<evidence type="ECO:0000256" key="3">
    <source>
        <dbReference type="ARBA" id="ARBA00012418"/>
    </source>
</evidence>
<comment type="catalytic activity">
    <reaction evidence="12">
        <text>RNA(n) + a ribonucleoside 5'-triphosphate = RNA(n+1) + diphosphate</text>
        <dbReference type="Rhea" id="RHEA:21248"/>
        <dbReference type="Rhea" id="RHEA-COMP:14527"/>
        <dbReference type="Rhea" id="RHEA-COMP:17342"/>
        <dbReference type="ChEBI" id="CHEBI:33019"/>
        <dbReference type="ChEBI" id="CHEBI:61557"/>
        <dbReference type="ChEBI" id="CHEBI:140395"/>
        <dbReference type="EC" id="2.7.7.6"/>
    </reaction>
</comment>
<keyword evidence="17" id="KW-1185">Reference proteome</keyword>
<feature type="non-terminal residue" evidence="16">
    <location>
        <position position="1"/>
    </location>
</feature>
<organism evidence="16 17">
    <name type="scientific">Citrus sinensis</name>
    <name type="common">Sweet orange</name>
    <name type="synonym">Citrus aurantium var. sinensis</name>
    <dbReference type="NCBI Taxonomy" id="2711"/>
    <lineage>
        <taxon>Eukaryota</taxon>
        <taxon>Viridiplantae</taxon>
        <taxon>Streptophyta</taxon>
        <taxon>Embryophyta</taxon>
        <taxon>Tracheophyta</taxon>
        <taxon>Spermatophyta</taxon>
        <taxon>Magnoliopsida</taxon>
        <taxon>eudicotyledons</taxon>
        <taxon>Gunneridae</taxon>
        <taxon>Pentapetalae</taxon>
        <taxon>rosids</taxon>
        <taxon>malvids</taxon>
        <taxon>Sapindales</taxon>
        <taxon>Rutaceae</taxon>
        <taxon>Aurantioideae</taxon>
        <taxon>Citrus</taxon>
    </lineage>
</organism>
<evidence type="ECO:0000256" key="13">
    <source>
        <dbReference type="RuleBase" id="RU000434"/>
    </source>
</evidence>
<evidence type="ECO:0000256" key="5">
    <source>
        <dbReference type="ARBA" id="ARBA00022679"/>
    </source>
</evidence>
<dbReference type="GO" id="GO:0000428">
    <property type="term" value="C:DNA-directed RNA polymerase complex"/>
    <property type="evidence" value="ECO:0007669"/>
    <property type="project" value="UniProtKB-KW"/>
</dbReference>
<dbReference type="PANTHER" id="PTHR20856">
    <property type="entry name" value="DNA-DIRECTED RNA POLYMERASE I SUBUNIT 2"/>
    <property type="match status" value="1"/>
</dbReference>
<evidence type="ECO:0000256" key="1">
    <source>
        <dbReference type="ARBA" id="ARBA00004123"/>
    </source>
</evidence>
<dbReference type="GO" id="GO:0005634">
    <property type="term" value="C:nucleus"/>
    <property type="evidence" value="ECO:0007669"/>
    <property type="project" value="UniProtKB-SubCell"/>
</dbReference>
<dbReference type="GO" id="GO:0003899">
    <property type="term" value="F:DNA-directed RNA polymerase activity"/>
    <property type="evidence" value="ECO:0007669"/>
    <property type="project" value="UniProtKB-EC"/>
</dbReference>
<keyword evidence="5" id="KW-0808">Transferase</keyword>
<evidence type="ECO:0000256" key="2">
    <source>
        <dbReference type="ARBA" id="ARBA00006835"/>
    </source>
</evidence>
<dbReference type="EC" id="2.7.7.6" evidence="3"/>
<dbReference type="Pfam" id="PF04561">
    <property type="entry name" value="RNA_pol_Rpb2_2"/>
    <property type="match status" value="1"/>
</dbReference>
<dbReference type="EMBL" id="KK785359">
    <property type="protein sequence ID" value="KDO43731.1"/>
    <property type="molecule type" value="Genomic_DNA"/>
</dbReference>
<keyword evidence="10" id="KW-0804">Transcription</keyword>
<keyword evidence="11" id="KW-0539">Nucleus</keyword>
<dbReference type="GO" id="GO:0003677">
    <property type="term" value="F:DNA binding"/>
    <property type="evidence" value="ECO:0007669"/>
    <property type="project" value="InterPro"/>
</dbReference>
<name>A0A067DXK7_CITSI</name>
<keyword evidence="4" id="KW-0240">DNA-directed RNA polymerase</keyword>
<evidence type="ECO:0000256" key="12">
    <source>
        <dbReference type="ARBA" id="ARBA00048552"/>
    </source>
</evidence>
<feature type="domain" description="RNA polymerase Rpb2" evidence="14">
    <location>
        <begin position="23"/>
        <end position="195"/>
    </location>
</feature>
<evidence type="ECO:0000256" key="9">
    <source>
        <dbReference type="ARBA" id="ARBA00022833"/>
    </source>
</evidence>
<evidence type="ECO:0000256" key="6">
    <source>
        <dbReference type="ARBA" id="ARBA00022695"/>
    </source>
</evidence>
<dbReference type="InterPro" id="IPR037034">
    <property type="entry name" value="RNA_pol_Rpb2_2_sf"/>
</dbReference>
<dbReference type="Proteomes" id="UP000027120">
    <property type="component" value="Unassembled WGS sequence"/>
</dbReference>
<dbReference type="GO" id="GO:0032549">
    <property type="term" value="F:ribonucleoside binding"/>
    <property type="evidence" value="ECO:0007669"/>
    <property type="project" value="InterPro"/>
</dbReference>
<dbReference type="Gene3D" id="3.90.1100.10">
    <property type="match status" value="1"/>
</dbReference>
<gene>
    <name evidence="16" type="ORF">CISIN_1g0011793mg</name>
</gene>
<dbReference type="AlphaFoldDB" id="A0A067DXK7"/>
<feature type="non-terminal residue" evidence="16">
    <location>
        <position position="344"/>
    </location>
</feature>
<keyword evidence="7" id="KW-0479">Metal-binding</keyword>
<comment type="subcellular location">
    <subcellularLocation>
        <location evidence="1">Nucleus</location>
    </subcellularLocation>
</comment>
<keyword evidence="9" id="KW-0862">Zinc</keyword>
<dbReference type="InterPro" id="IPR007642">
    <property type="entry name" value="RNA_pol_Rpb2_2"/>
</dbReference>
<accession>A0A067DXK7</accession>
<evidence type="ECO:0000256" key="8">
    <source>
        <dbReference type="ARBA" id="ARBA00022771"/>
    </source>
</evidence>
<reference evidence="16 17" key="1">
    <citation type="submission" date="2014-04" db="EMBL/GenBank/DDBJ databases">
        <authorList>
            <consortium name="International Citrus Genome Consortium"/>
            <person name="Gmitter F."/>
            <person name="Chen C."/>
            <person name="Farmerie W."/>
            <person name="Harkins T."/>
            <person name="Desany B."/>
            <person name="Mohiuddin M."/>
            <person name="Kodira C."/>
            <person name="Borodovsky M."/>
            <person name="Lomsadze A."/>
            <person name="Burns P."/>
            <person name="Jenkins J."/>
            <person name="Prochnik S."/>
            <person name="Shu S."/>
            <person name="Chapman J."/>
            <person name="Pitluck S."/>
            <person name="Schmutz J."/>
            <person name="Rokhsar D."/>
        </authorList>
    </citation>
    <scope>NUCLEOTIDE SEQUENCE</scope>
</reference>
<comment type="similarity">
    <text evidence="2 13">Belongs to the RNA polymerase beta chain family.</text>
</comment>
<evidence type="ECO:0000313" key="17">
    <source>
        <dbReference type="Proteomes" id="UP000027120"/>
    </source>
</evidence>
<dbReference type="SUPFAM" id="SSF64484">
    <property type="entry name" value="beta and beta-prime subunits of DNA dependent RNA-polymerase"/>
    <property type="match status" value="1"/>
</dbReference>
<dbReference type="Pfam" id="PF04565">
    <property type="entry name" value="RNA_pol_Rpb2_3"/>
    <property type="match status" value="1"/>
</dbReference>
<evidence type="ECO:0000256" key="11">
    <source>
        <dbReference type="ARBA" id="ARBA00023242"/>
    </source>
</evidence>
<dbReference type="STRING" id="2711.A0A067DXK7"/>
<evidence type="ECO:0000313" key="16">
    <source>
        <dbReference type="EMBL" id="KDO43732.1"/>
    </source>
</evidence>
<keyword evidence="6" id="KW-0548">Nucleotidyltransferase</keyword>
<dbReference type="InterPro" id="IPR015712">
    <property type="entry name" value="DNA-dir_RNA_pol_su2"/>
</dbReference>
<dbReference type="GO" id="GO:0008270">
    <property type="term" value="F:zinc ion binding"/>
    <property type="evidence" value="ECO:0007669"/>
    <property type="project" value="UniProtKB-KW"/>
</dbReference>
<evidence type="ECO:0000259" key="14">
    <source>
        <dbReference type="Pfam" id="PF04561"/>
    </source>
</evidence>
<dbReference type="InterPro" id="IPR007645">
    <property type="entry name" value="RNA_pol_Rpb2_3"/>
</dbReference>
<dbReference type="GO" id="GO:0006351">
    <property type="term" value="P:DNA-templated transcription"/>
    <property type="evidence" value="ECO:0007669"/>
    <property type="project" value="InterPro"/>
</dbReference>
<proteinExistence type="inferred from homology"/>
<protein>
    <recommendedName>
        <fullName evidence="3">DNA-directed RNA polymerase</fullName>
        <ecNumber evidence="3">2.7.7.6</ecNumber>
    </recommendedName>
</protein>
<evidence type="ECO:0000256" key="10">
    <source>
        <dbReference type="ARBA" id="ARBA00023163"/>
    </source>
</evidence>
<feature type="domain" description="RNA polymerase Rpb2" evidence="15">
    <location>
        <begin position="283"/>
        <end position="344"/>
    </location>
</feature>
<evidence type="ECO:0000256" key="7">
    <source>
        <dbReference type="ARBA" id="ARBA00022723"/>
    </source>
</evidence>
<evidence type="ECO:0000256" key="4">
    <source>
        <dbReference type="ARBA" id="ARBA00022478"/>
    </source>
</evidence>
<dbReference type="EMBL" id="KK785359">
    <property type="protein sequence ID" value="KDO43732.1"/>
    <property type="molecule type" value="Genomic_DNA"/>
</dbReference>
<dbReference type="EMBL" id="KK785359">
    <property type="protein sequence ID" value="KDO43733.1"/>
    <property type="molecule type" value="Genomic_DNA"/>
</dbReference>
<evidence type="ECO:0000259" key="15">
    <source>
        <dbReference type="Pfam" id="PF04565"/>
    </source>
</evidence>
<sequence length="344" mass="39296">PMSMVRSSFRDRREGYTDKAVVIRCVRKDQSSVTLKLYYLLNGSVRLGFWLQGKEYLLPVGIVLKALVDTNDLEIFNHLTCCYDEKYKKEKGAVGSPLVSERVKIILAEVQDLSLTTRLQCLQHIGEHFQPVIDGLQSESYYAVAETVIRDYIFVHLNDNNDKFNLLIFMLQKLFSLVDHTSVSDNPDSLQNQEILLPGHLITIYLKEKLEDWLRKGKKLIQDEIENNGKKFDFFNLANIKKVMEKNPSKQIGTSIETMLKTGRLATQTGLDLQQRAGYTVQAERLNFLRFISFFRAVHRGASFAGLRTTSVRKLLPESWGFLCPVHTPDGEPCGLLNHMTSTC</sequence>
<keyword evidence="8" id="KW-0863">Zinc-finger</keyword>
<dbReference type="FunFam" id="3.90.1110.10:FF:000007">
    <property type="entry name" value="DNA-directed RNA polymerase subunit beta"/>
    <property type="match status" value="1"/>
</dbReference>
<dbReference type="Gene3D" id="3.90.1110.10">
    <property type="entry name" value="RNA polymerase Rpb2, domain 2"/>
    <property type="match status" value="1"/>
</dbReference>